<reference evidence="2" key="1">
    <citation type="journal article" date="2010" name="Nat. Biotechnol.">
        <title>Draft genome sequence of the oilseed species Ricinus communis.</title>
        <authorList>
            <person name="Chan A.P."/>
            <person name="Crabtree J."/>
            <person name="Zhao Q."/>
            <person name="Lorenzi H."/>
            <person name="Orvis J."/>
            <person name="Puiu D."/>
            <person name="Melake-Berhan A."/>
            <person name="Jones K.M."/>
            <person name="Redman J."/>
            <person name="Chen G."/>
            <person name="Cahoon E.B."/>
            <person name="Gedil M."/>
            <person name="Stanke M."/>
            <person name="Haas B.J."/>
            <person name="Wortman J.R."/>
            <person name="Fraser-Liggett C.M."/>
            <person name="Ravel J."/>
            <person name="Rabinowicz P.D."/>
        </authorList>
    </citation>
    <scope>NUCLEOTIDE SEQUENCE [LARGE SCALE GENOMIC DNA]</scope>
    <source>
        <strain evidence="2">cv. Hale</strain>
    </source>
</reference>
<dbReference type="AlphaFoldDB" id="B9RWR8"/>
<dbReference type="InParanoid" id="B9RWR8"/>
<organism evidence="1 2">
    <name type="scientific">Ricinus communis</name>
    <name type="common">Castor bean</name>
    <dbReference type="NCBI Taxonomy" id="3988"/>
    <lineage>
        <taxon>Eukaryota</taxon>
        <taxon>Viridiplantae</taxon>
        <taxon>Streptophyta</taxon>
        <taxon>Embryophyta</taxon>
        <taxon>Tracheophyta</taxon>
        <taxon>Spermatophyta</taxon>
        <taxon>Magnoliopsida</taxon>
        <taxon>eudicotyledons</taxon>
        <taxon>Gunneridae</taxon>
        <taxon>Pentapetalae</taxon>
        <taxon>rosids</taxon>
        <taxon>fabids</taxon>
        <taxon>Malpighiales</taxon>
        <taxon>Euphorbiaceae</taxon>
        <taxon>Acalyphoideae</taxon>
        <taxon>Acalypheae</taxon>
        <taxon>Ricinus</taxon>
    </lineage>
</organism>
<protein>
    <submittedName>
        <fullName evidence="1">Uncharacterized protein</fullName>
    </submittedName>
</protein>
<dbReference type="Proteomes" id="UP000008311">
    <property type="component" value="Unassembled WGS sequence"/>
</dbReference>
<evidence type="ECO:0000313" key="2">
    <source>
        <dbReference type="Proteomes" id="UP000008311"/>
    </source>
</evidence>
<name>B9RWR8_RICCO</name>
<evidence type="ECO:0000313" key="1">
    <source>
        <dbReference type="EMBL" id="EEF44320.1"/>
    </source>
</evidence>
<gene>
    <name evidence="1" type="ORF">RCOM_1023690</name>
</gene>
<keyword evidence="2" id="KW-1185">Reference proteome</keyword>
<proteinExistence type="predicted"/>
<accession>B9RWR8</accession>
<sequence length="56" mass="5693">MAGELIAAYRSLRESCSLILGQFCGSFIPPSSCPIISAVENLLVDTTGSASANSSG</sequence>
<dbReference type="EMBL" id="EQ973823">
    <property type="protein sequence ID" value="EEF44320.1"/>
    <property type="molecule type" value="Genomic_DNA"/>
</dbReference>